<dbReference type="InterPro" id="IPR053172">
    <property type="entry name" value="Tn903_transposase"/>
</dbReference>
<dbReference type="InterPro" id="IPR025668">
    <property type="entry name" value="Tnp_DDE_dom"/>
</dbReference>
<dbReference type="PANTHER" id="PTHR34631:SF3">
    <property type="entry name" value="ISSOD12 TRANSPOSASE TNPA_ISSOD12"/>
    <property type="match status" value="1"/>
</dbReference>
<gene>
    <name evidence="2" type="ORF">BTN49_0546</name>
</gene>
<evidence type="ECO:0000313" key="2">
    <source>
        <dbReference type="EMBL" id="PCS23577.1"/>
    </source>
</evidence>
<evidence type="ECO:0000259" key="1">
    <source>
        <dbReference type="Pfam" id="PF13737"/>
    </source>
</evidence>
<dbReference type="EMBL" id="NBYY01000009">
    <property type="protein sequence ID" value="PCS23577.1"/>
    <property type="molecule type" value="Genomic_DNA"/>
</dbReference>
<dbReference type="PANTHER" id="PTHR34631">
    <property type="match status" value="1"/>
</dbReference>
<name>A0A2A5T5Y9_9GAMM</name>
<reference evidence="3" key="1">
    <citation type="submission" date="2017-04" db="EMBL/GenBank/DDBJ databases">
        <title>Genome evolution of the luminous symbionts of deep sea anglerfish.</title>
        <authorList>
            <person name="Hendry T.A."/>
        </authorList>
    </citation>
    <scope>NUCLEOTIDE SEQUENCE [LARGE SCALE GENOMIC DNA]</scope>
</reference>
<proteinExistence type="predicted"/>
<dbReference type="AlphaFoldDB" id="A0A2A5T5Y9"/>
<evidence type="ECO:0000313" key="3">
    <source>
        <dbReference type="Proteomes" id="UP000219020"/>
    </source>
</evidence>
<keyword evidence="3" id="KW-1185">Reference proteome</keyword>
<dbReference type="Pfam" id="PF13737">
    <property type="entry name" value="DDE_Tnp_1_5"/>
    <property type="match status" value="1"/>
</dbReference>
<sequence>MMVGNGKIKIKNWKQYHQALVNRSSVTFWINVAAIKAWCRLKHHGHRNRGFIFSDTKIETVLMVKGIFKLPLHGLEGFLNSVFTLMNVPLESPTYTCISKRSKIIEVKYPLPSRGAVSHIVIDATSLKLYDEGE</sequence>
<accession>A0A2A5T5Y9</accession>
<feature type="domain" description="Transposase DDE" evidence="1">
    <location>
        <begin position="22"/>
        <end position="131"/>
    </location>
</feature>
<comment type="caution">
    <text evidence="2">The sequence shown here is derived from an EMBL/GenBank/DDBJ whole genome shotgun (WGS) entry which is preliminary data.</text>
</comment>
<protein>
    <recommendedName>
        <fullName evidence="1">Transposase DDE domain-containing protein</fullName>
    </recommendedName>
</protein>
<dbReference type="Proteomes" id="UP000219020">
    <property type="component" value="Unassembled WGS sequence"/>
</dbReference>
<organism evidence="2 3">
    <name type="scientific">Candidatus Enterovibrio escicola</name>
    <dbReference type="NCBI Taxonomy" id="1927127"/>
    <lineage>
        <taxon>Bacteria</taxon>
        <taxon>Pseudomonadati</taxon>
        <taxon>Pseudomonadota</taxon>
        <taxon>Gammaproteobacteria</taxon>
        <taxon>Vibrionales</taxon>
        <taxon>Vibrionaceae</taxon>
        <taxon>Enterovibrio</taxon>
    </lineage>
</organism>